<sequence>MFIGKSLTNIRILHGLSRKQLADKISVTEQAIWQYENGYVSPKLEVVNQLKAIFYVKSSYFYKNDMLDQSDRNNIHVENIAYRSDTINSLSKSQSETIKVRFIDAFLKRIEGRISYPSNTLVELRNETIDFLKNHPEMERNSQIKSIAKLARQKIGLSKNSNNNFLFLLEKAGAFVFEKGIVENIDAYSLWTEDNRPYIILGSLKKSAVRRNFDLAHELGHLLLHYKVEFAMQDKKEYRTLEDEANYFASEFLLPEDFFLEDCKHIEKKSNPDSYLDIKQKWLVSLQAIAIRAFQLGVIDYQQYRYFYMVINKKGYKTSEPLDDRIKIDRPTKVKSILQLLFDRGFYTVSELMEELRVDLSFLSLLSGIEEEFFIKHRQREDKTFTVNELKIKTNG</sequence>
<dbReference type="Gene3D" id="1.10.260.40">
    <property type="entry name" value="lambda repressor-like DNA-binding domains"/>
    <property type="match status" value="1"/>
</dbReference>
<gene>
    <name evidence="3" type="ORF">D8M05_16565</name>
</gene>
<protein>
    <submittedName>
        <fullName evidence="3">ImmA/IrrE family metallo-endopeptidase</fullName>
    </submittedName>
</protein>
<evidence type="ECO:0000313" key="4">
    <source>
        <dbReference type="Proteomes" id="UP000281813"/>
    </source>
</evidence>
<dbReference type="SMART" id="SM00530">
    <property type="entry name" value="HTH_XRE"/>
    <property type="match status" value="1"/>
</dbReference>
<comment type="similarity">
    <text evidence="1">Belongs to the short-chain fatty acyl-CoA assimilation regulator (ScfR) family.</text>
</comment>
<dbReference type="InterPro" id="IPR001387">
    <property type="entry name" value="Cro/C1-type_HTH"/>
</dbReference>
<dbReference type="CDD" id="cd00093">
    <property type="entry name" value="HTH_XRE"/>
    <property type="match status" value="1"/>
</dbReference>
<evidence type="ECO:0000256" key="1">
    <source>
        <dbReference type="ARBA" id="ARBA00007227"/>
    </source>
</evidence>
<proteinExistence type="inferred from homology"/>
<dbReference type="EMBL" id="RBZO01000033">
    <property type="protein sequence ID" value="RKQ13291.1"/>
    <property type="molecule type" value="Genomic_DNA"/>
</dbReference>
<evidence type="ECO:0000259" key="2">
    <source>
        <dbReference type="PROSITE" id="PS50943"/>
    </source>
</evidence>
<dbReference type="Pfam" id="PF06114">
    <property type="entry name" value="Peptidase_M78"/>
    <property type="match status" value="1"/>
</dbReference>
<accession>A0A494YT31</accession>
<dbReference type="Gene3D" id="1.10.10.2910">
    <property type="match status" value="1"/>
</dbReference>
<dbReference type="RefSeq" id="WP_121133807.1">
    <property type="nucleotide sequence ID" value="NZ_JBHUFK010000050.1"/>
</dbReference>
<feature type="domain" description="HTH cro/C1-type" evidence="2">
    <location>
        <begin position="7"/>
        <end position="61"/>
    </location>
</feature>
<comment type="caution">
    <text evidence="3">The sequence shown here is derived from an EMBL/GenBank/DDBJ whole genome shotgun (WGS) entry which is preliminary data.</text>
</comment>
<keyword evidence="4" id="KW-1185">Reference proteome</keyword>
<dbReference type="Proteomes" id="UP000281813">
    <property type="component" value="Unassembled WGS sequence"/>
</dbReference>
<dbReference type="GO" id="GO:0003677">
    <property type="term" value="F:DNA binding"/>
    <property type="evidence" value="ECO:0007669"/>
    <property type="project" value="InterPro"/>
</dbReference>
<reference evidence="3 4" key="1">
    <citation type="journal article" date="2015" name="Antonie Van Leeuwenhoek">
        <title>Oceanobacillus bengalensis sp. nov., a bacterium isolated from seawater of the Bay of Bengal.</title>
        <authorList>
            <person name="Yongchang O."/>
            <person name="Xiang W."/>
            <person name="Wang G."/>
        </authorList>
    </citation>
    <scope>NUCLEOTIDE SEQUENCE [LARGE SCALE GENOMIC DNA]</scope>
    <source>
        <strain evidence="3 4">MCCC 1K00260</strain>
    </source>
</reference>
<dbReference type="InterPro" id="IPR010359">
    <property type="entry name" value="IrrE_HExxH"/>
</dbReference>
<dbReference type="InterPro" id="IPR010982">
    <property type="entry name" value="Lambda_DNA-bd_dom_sf"/>
</dbReference>
<organism evidence="3 4">
    <name type="scientific">Oceanobacillus bengalensis</name>
    <dbReference type="NCBI Taxonomy" id="1435466"/>
    <lineage>
        <taxon>Bacteria</taxon>
        <taxon>Bacillati</taxon>
        <taxon>Bacillota</taxon>
        <taxon>Bacilli</taxon>
        <taxon>Bacillales</taxon>
        <taxon>Bacillaceae</taxon>
        <taxon>Oceanobacillus</taxon>
    </lineage>
</organism>
<dbReference type="AlphaFoldDB" id="A0A494YT31"/>
<dbReference type="Pfam" id="PF01381">
    <property type="entry name" value="HTH_3"/>
    <property type="match status" value="1"/>
</dbReference>
<dbReference type="PANTHER" id="PTHR43236:SF1">
    <property type="entry name" value="BLL7220 PROTEIN"/>
    <property type="match status" value="1"/>
</dbReference>
<dbReference type="PROSITE" id="PS50943">
    <property type="entry name" value="HTH_CROC1"/>
    <property type="match status" value="1"/>
</dbReference>
<name>A0A494YT31_9BACI</name>
<evidence type="ECO:0000313" key="3">
    <source>
        <dbReference type="EMBL" id="RKQ13291.1"/>
    </source>
</evidence>
<dbReference type="OrthoDB" id="9816277at2"/>
<dbReference type="SUPFAM" id="SSF47413">
    <property type="entry name" value="lambda repressor-like DNA-binding domains"/>
    <property type="match status" value="1"/>
</dbReference>
<dbReference type="InterPro" id="IPR052345">
    <property type="entry name" value="Rad_response_metalloprotease"/>
</dbReference>
<dbReference type="PANTHER" id="PTHR43236">
    <property type="entry name" value="ANTITOXIN HIGA1"/>
    <property type="match status" value="1"/>
</dbReference>